<dbReference type="Pfam" id="PF14135">
    <property type="entry name" value="DUF4302"/>
    <property type="match status" value="1"/>
</dbReference>
<dbReference type="AlphaFoldDB" id="A0A923MY33"/>
<gene>
    <name evidence="1" type="ORF">H8R25_01785</name>
</gene>
<accession>A0A923MY33</accession>
<evidence type="ECO:0000313" key="1">
    <source>
        <dbReference type="EMBL" id="MBC5843169.1"/>
    </source>
</evidence>
<name>A0A923MY33_9FLAO</name>
<dbReference type="InterPro" id="IPR025396">
    <property type="entry name" value="DUF4302"/>
</dbReference>
<evidence type="ECO:0000313" key="2">
    <source>
        <dbReference type="Proteomes" id="UP000641454"/>
    </source>
</evidence>
<organism evidence="1 2">
    <name type="scientific">Flavobacterium muglaense</name>
    <dbReference type="NCBI Taxonomy" id="2764716"/>
    <lineage>
        <taxon>Bacteria</taxon>
        <taxon>Pseudomonadati</taxon>
        <taxon>Bacteroidota</taxon>
        <taxon>Flavobacteriia</taxon>
        <taxon>Flavobacteriales</taxon>
        <taxon>Flavobacteriaceae</taxon>
        <taxon>Flavobacterium</taxon>
    </lineage>
</organism>
<dbReference type="RefSeq" id="WP_187016866.1">
    <property type="nucleotide sequence ID" value="NZ_JACRUK010000002.1"/>
</dbReference>
<protein>
    <submittedName>
        <fullName evidence="1">DUF4302 domain-containing protein</fullName>
    </submittedName>
</protein>
<comment type="caution">
    <text evidence="1">The sequence shown here is derived from an EMBL/GenBank/DDBJ whole genome shotgun (WGS) entry which is preliminary data.</text>
</comment>
<sequence length="456" mass="50751">MKLKNITKYLLVAILALQLVSCDNKETLESPFNATPTERLNAKQKELNDLLESSEFGWKAVYFTDNTQLGGYTHVFKFKAGKVDMASDFDDDTASYPSEYSIELGSTVSLVFTTKNRIHLLSDSNTYPIESLRGKGYKGDFQFLYYGQENGQIIFRTNRSFEELRFVKATASDWTDLAKSRLMIPNVIGASSRPLFRLLETNDGSKISQFDFSFTAATRFATANSIETGSTLSNNMGIAYTPTGITVSPAVVVGTQKLSDFTYDPATGSFNATGTAGVTASIKYSNKPLVITEDYKILLNPNQQLVYAYIYNLTNTAPTNSALFTSLLKETEAALTPGIIIQRIQPWFNNPDGTNYIEYRFAYASAPTTIIARYYHYFTFTSNAATSTVALTHVKWKTSTSATAANVTAPAFLKNLDDQFMNPQGLYFIRQYGLGYTAYTFTSTSTPFRMTAYSFQ</sequence>
<proteinExistence type="predicted"/>
<keyword evidence="2" id="KW-1185">Reference proteome</keyword>
<dbReference type="Proteomes" id="UP000641454">
    <property type="component" value="Unassembled WGS sequence"/>
</dbReference>
<reference evidence="1 2" key="1">
    <citation type="submission" date="2020-08" db="EMBL/GenBank/DDBJ databases">
        <title>Description of novel Flavobacterium F-392 isolate.</title>
        <authorList>
            <person name="Saticioglu I.B."/>
            <person name="Duman M."/>
            <person name="Altun S."/>
        </authorList>
    </citation>
    <scope>NUCLEOTIDE SEQUENCE [LARGE SCALE GENOMIC DNA]</scope>
    <source>
        <strain evidence="1 2">F-392</strain>
    </source>
</reference>
<dbReference type="EMBL" id="JACRUL010000002">
    <property type="protein sequence ID" value="MBC5843169.1"/>
    <property type="molecule type" value="Genomic_DNA"/>
</dbReference>